<dbReference type="InterPro" id="IPR001005">
    <property type="entry name" value="SANT/Myb"/>
</dbReference>
<evidence type="ECO:0000259" key="2">
    <source>
        <dbReference type="PROSITE" id="PS50090"/>
    </source>
</evidence>
<evidence type="ECO:0000313" key="3">
    <source>
        <dbReference type="EMBL" id="CAG8529388.1"/>
    </source>
</evidence>
<dbReference type="SUPFAM" id="SSF46689">
    <property type="entry name" value="Homeodomain-like"/>
    <property type="match status" value="1"/>
</dbReference>
<evidence type="ECO:0000313" key="4">
    <source>
        <dbReference type="Proteomes" id="UP000789759"/>
    </source>
</evidence>
<sequence>MNKAVKRRRKSEKTEENIRSEEIDSGVSMNVQTSIMSDLIGDVDTGNSETKKKVNKSAWTTNQRVQLFESIIKRLPAPLDWKEIAEDVDGKSSTQCYDQWRKRMLSDLKKSVASE</sequence>
<gene>
    <name evidence="3" type="ORF">CPELLU_LOCUS3770</name>
</gene>
<dbReference type="OrthoDB" id="2384577at2759"/>
<protein>
    <submittedName>
        <fullName evidence="3">19282_t:CDS:1</fullName>
    </submittedName>
</protein>
<evidence type="ECO:0000256" key="1">
    <source>
        <dbReference type="SAM" id="MobiDB-lite"/>
    </source>
</evidence>
<feature type="compositionally biased region" description="Basic and acidic residues" evidence="1">
    <location>
        <begin position="12"/>
        <end position="21"/>
    </location>
</feature>
<feature type="region of interest" description="Disordered" evidence="1">
    <location>
        <begin position="1"/>
        <end position="21"/>
    </location>
</feature>
<feature type="domain" description="Myb-like" evidence="2">
    <location>
        <begin position="51"/>
        <end position="104"/>
    </location>
</feature>
<reference evidence="3" key="1">
    <citation type="submission" date="2021-06" db="EMBL/GenBank/DDBJ databases">
        <authorList>
            <person name="Kallberg Y."/>
            <person name="Tangrot J."/>
            <person name="Rosling A."/>
        </authorList>
    </citation>
    <scope>NUCLEOTIDE SEQUENCE</scope>
    <source>
        <strain evidence="3">FL966</strain>
    </source>
</reference>
<dbReference type="PROSITE" id="PS50090">
    <property type="entry name" value="MYB_LIKE"/>
    <property type="match status" value="1"/>
</dbReference>
<name>A0A9N9AHR7_9GLOM</name>
<accession>A0A9N9AHR7</accession>
<dbReference type="AlphaFoldDB" id="A0A9N9AHR7"/>
<dbReference type="EMBL" id="CAJVQA010001874">
    <property type="protein sequence ID" value="CAG8529388.1"/>
    <property type="molecule type" value="Genomic_DNA"/>
</dbReference>
<proteinExistence type="predicted"/>
<dbReference type="Gene3D" id="1.10.10.60">
    <property type="entry name" value="Homeodomain-like"/>
    <property type="match status" value="1"/>
</dbReference>
<dbReference type="Proteomes" id="UP000789759">
    <property type="component" value="Unassembled WGS sequence"/>
</dbReference>
<dbReference type="InterPro" id="IPR009057">
    <property type="entry name" value="Homeodomain-like_sf"/>
</dbReference>
<keyword evidence="4" id="KW-1185">Reference proteome</keyword>
<organism evidence="3 4">
    <name type="scientific">Cetraspora pellucida</name>
    <dbReference type="NCBI Taxonomy" id="1433469"/>
    <lineage>
        <taxon>Eukaryota</taxon>
        <taxon>Fungi</taxon>
        <taxon>Fungi incertae sedis</taxon>
        <taxon>Mucoromycota</taxon>
        <taxon>Glomeromycotina</taxon>
        <taxon>Glomeromycetes</taxon>
        <taxon>Diversisporales</taxon>
        <taxon>Gigasporaceae</taxon>
        <taxon>Cetraspora</taxon>
    </lineage>
</organism>
<feature type="compositionally biased region" description="Basic residues" evidence="1">
    <location>
        <begin position="1"/>
        <end position="11"/>
    </location>
</feature>
<dbReference type="CDD" id="cd00167">
    <property type="entry name" value="SANT"/>
    <property type="match status" value="1"/>
</dbReference>
<comment type="caution">
    <text evidence="3">The sequence shown here is derived from an EMBL/GenBank/DDBJ whole genome shotgun (WGS) entry which is preliminary data.</text>
</comment>